<evidence type="ECO:0000313" key="2">
    <source>
        <dbReference type="EMBL" id="MEQ2242593.1"/>
    </source>
</evidence>
<evidence type="ECO:0000313" key="3">
    <source>
        <dbReference type="Proteomes" id="UP001482620"/>
    </source>
</evidence>
<name>A0ABV0UEM9_9TELE</name>
<comment type="caution">
    <text evidence="2">The sequence shown here is derived from an EMBL/GenBank/DDBJ whole genome shotgun (WGS) entry which is preliminary data.</text>
</comment>
<gene>
    <name evidence="2" type="ORF">ILYODFUR_037438</name>
</gene>
<keyword evidence="3" id="KW-1185">Reference proteome</keyword>
<feature type="non-terminal residue" evidence="2">
    <location>
        <position position="58"/>
    </location>
</feature>
<dbReference type="EMBL" id="JAHRIQ010066198">
    <property type="protein sequence ID" value="MEQ2242593.1"/>
    <property type="molecule type" value="Genomic_DNA"/>
</dbReference>
<dbReference type="Proteomes" id="UP001482620">
    <property type="component" value="Unassembled WGS sequence"/>
</dbReference>
<accession>A0ABV0UEM9</accession>
<proteinExistence type="predicted"/>
<feature type="signal peptide" evidence="1">
    <location>
        <begin position="1"/>
        <end position="17"/>
    </location>
</feature>
<organism evidence="2 3">
    <name type="scientific">Ilyodon furcidens</name>
    <name type="common">goldbreast splitfin</name>
    <dbReference type="NCBI Taxonomy" id="33524"/>
    <lineage>
        <taxon>Eukaryota</taxon>
        <taxon>Metazoa</taxon>
        <taxon>Chordata</taxon>
        <taxon>Craniata</taxon>
        <taxon>Vertebrata</taxon>
        <taxon>Euteleostomi</taxon>
        <taxon>Actinopterygii</taxon>
        <taxon>Neopterygii</taxon>
        <taxon>Teleostei</taxon>
        <taxon>Neoteleostei</taxon>
        <taxon>Acanthomorphata</taxon>
        <taxon>Ovalentaria</taxon>
        <taxon>Atherinomorphae</taxon>
        <taxon>Cyprinodontiformes</taxon>
        <taxon>Goodeidae</taxon>
        <taxon>Ilyodon</taxon>
    </lineage>
</organism>
<reference evidence="2 3" key="1">
    <citation type="submission" date="2021-06" db="EMBL/GenBank/DDBJ databases">
        <authorList>
            <person name="Palmer J.M."/>
        </authorList>
    </citation>
    <scope>NUCLEOTIDE SEQUENCE [LARGE SCALE GENOMIC DNA]</scope>
    <source>
        <strain evidence="3">if_2019</strain>
        <tissue evidence="2">Muscle</tissue>
    </source>
</reference>
<keyword evidence="1" id="KW-0732">Signal</keyword>
<protein>
    <submittedName>
        <fullName evidence="2">Uncharacterized protein</fullName>
    </submittedName>
</protein>
<feature type="chain" id="PRO_5046868117" evidence="1">
    <location>
        <begin position="18"/>
        <end position="58"/>
    </location>
</feature>
<sequence length="58" mass="6487">MMLLSLLESILVNYVIELDSSSKEDMAENDSKLKIKNASPIASAYNEMTDQTPSTYNE</sequence>
<evidence type="ECO:0000256" key="1">
    <source>
        <dbReference type="SAM" id="SignalP"/>
    </source>
</evidence>